<reference evidence="1 2" key="1">
    <citation type="submission" date="2005-09" db="EMBL/GenBank/DDBJ databases">
        <authorList>
            <person name="Mural R.J."/>
            <person name="Li P.W."/>
            <person name="Adams M.D."/>
            <person name="Amanatides P.G."/>
            <person name="Baden-Tillson H."/>
            <person name="Barnstead M."/>
            <person name="Chin S.H."/>
            <person name="Dew I."/>
            <person name="Evans C.A."/>
            <person name="Ferriera S."/>
            <person name="Flanigan M."/>
            <person name="Fosler C."/>
            <person name="Glodek A."/>
            <person name="Gu Z."/>
            <person name="Holt R.A."/>
            <person name="Jennings D."/>
            <person name="Kraft C.L."/>
            <person name="Lu F."/>
            <person name="Nguyen T."/>
            <person name="Nusskern D.R."/>
            <person name="Pfannkoch C.M."/>
            <person name="Sitter C."/>
            <person name="Sutton G.G."/>
            <person name="Venter J.C."/>
            <person name="Wang Z."/>
            <person name="Woodage T."/>
            <person name="Zheng X.H."/>
            <person name="Zhong F."/>
        </authorList>
    </citation>
    <scope>NUCLEOTIDE SEQUENCE [LARGE SCALE GENOMIC DNA]</scope>
    <source>
        <strain>BN</strain>
        <strain evidence="2">Sprague-Dawley</strain>
    </source>
</reference>
<dbReference type="Proteomes" id="UP000234681">
    <property type="component" value="Chromosome 8"/>
</dbReference>
<keyword evidence="1" id="KW-0396">Initiation factor</keyword>
<accession>A6I413</accession>
<dbReference type="AlphaFoldDB" id="A6I413"/>
<keyword evidence="1" id="KW-0648">Protein biosynthesis</keyword>
<dbReference type="GO" id="GO:0003743">
    <property type="term" value="F:translation initiation factor activity"/>
    <property type="evidence" value="ECO:0007669"/>
    <property type="project" value="UniProtKB-KW"/>
</dbReference>
<evidence type="ECO:0000313" key="1">
    <source>
        <dbReference type="EMBL" id="EDL76864.1"/>
    </source>
</evidence>
<organism evidence="1 2">
    <name type="scientific">Rattus norvegicus</name>
    <name type="common">Rat</name>
    <dbReference type="NCBI Taxonomy" id="10116"/>
    <lineage>
        <taxon>Eukaryota</taxon>
        <taxon>Metazoa</taxon>
        <taxon>Chordata</taxon>
        <taxon>Craniata</taxon>
        <taxon>Vertebrata</taxon>
        <taxon>Euteleostomi</taxon>
        <taxon>Mammalia</taxon>
        <taxon>Eutheria</taxon>
        <taxon>Euarchontoglires</taxon>
        <taxon>Glires</taxon>
        <taxon>Rodentia</taxon>
        <taxon>Myomorpha</taxon>
        <taxon>Muroidea</taxon>
        <taxon>Muridae</taxon>
        <taxon>Murinae</taxon>
        <taxon>Rattus</taxon>
    </lineage>
</organism>
<gene>
    <name evidence="1" type="primary">Eif1b_predicted</name>
    <name evidence="1" type="ORF">rCG_25057</name>
</gene>
<name>A6I413_RAT</name>
<dbReference type="EMBL" id="CH473954">
    <property type="protein sequence ID" value="EDL76864.1"/>
    <property type="molecule type" value="Genomic_DNA"/>
</dbReference>
<sequence>MVLLSNSVWLPREMILYSKRQTLRLFNHSDFHSRLHGYRKHGVCRLLSHKEIAVRWGRSPSPS</sequence>
<evidence type="ECO:0000313" key="2">
    <source>
        <dbReference type="Proteomes" id="UP000234681"/>
    </source>
</evidence>
<protein>
    <submittedName>
        <fullName evidence="1">Eukaryotic translation initiation factor 1B (Predicted), isoform CRA_a</fullName>
    </submittedName>
</protein>
<proteinExistence type="predicted"/>